<name>A0ABW4ZQG6_9SPHI</name>
<dbReference type="PROSITE" id="PS51257">
    <property type="entry name" value="PROKAR_LIPOPROTEIN"/>
    <property type="match status" value="1"/>
</dbReference>
<feature type="chain" id="PRO_5045615667" description="DUF4856 domain-containing protein" evidence="1">
    <location>
        <begin position="21"/>
        <end position="405"/>
    </location>
</feature>
<dbReference type="RefSeq" id="WP_255904440.1">
    <property type="nucleotide sequence ID" value="NZ_JAFMZO010000004.1"/>
</dbReference>
<gene>
    <name evidence="2" type="ORF">ACFSJU_17280</name>
</gene>
<evidence type="ECO:0000313" key="2">
    <source>
        <dbReference type="EMBL" id="MFD2164165.1"/>
    </source>
</evidence>
<organism evidence="2 3">
    <name type="scientific">Paradesertivirga mongoliensis</name>
    <dbReference type="NCBI Taxonomy" id="2100740"/>
    <lineage>
        <taxon>Bacteria</taxon>
        <taxon>Pseudomonadati</taxon>
        <taxon>Bacteroidota</taxon>
        <taxon>Sphingobacteriia</taxon>
        <taxon>Sphingobacteriales</taxon>
        <taxon>Sphingobacteriaceae</taxon>
        <taxon>Paradesertivirga</taxon>
    </lineage>
</organism>
<dbReference type="Proteomes" id="UP001597387">
    <property type="component" value="Unassembled WGS sequence"/>
</dbReference>
<evidence type="ECO:0000256" key="1">
    <source>
        <dbReference type="SAM" id="SignalP"/>
    </source>
</evidence>
<evidence type="ECO:0000313" key="3">
    <source>
        <dbReference type="Proteomes" id="UP001597387"/>
    </source>
</evidence>
<keyword evidence="1" id="KW-0732">Signal</keyword>
<protein>
    <recommendedName>
        <fullName evidence="4">DUF4856 domain-containing protein</fullName>
    </recommendedName>
</protein>
<proteinExistence type="predicted"/>
<accession>A0ABW4ZQG6</accession>
<evidence type="ECO:0008006" key="4">
    <source>
        <dbReference type="Google" id="ProtNLM"/>
    </source>
</evidence>
<keyword evidence="3" id="KW-1185">Reference proteome</keyword>
<comment type="caution">
    <text evidence="2">The sequence shown here is derived from an EMBL/GenBank/DDBJ whole genome shotgun (WGS) entry which is preliminary data.</text>
</comment>
<feature type="signal peptide" evidence="1">
    <location>
        <begin position="1"/>
        <end position="20"/>
    </location>
</feature>
<reference evidence="3" key="1">
    <citation type="journal article" date="2019" name="Int. J. Syst. Evol. Microbiol.">
        <title>The Global Catalogue of Microorganisms (GCM) 10K type strain sequencing project: providing services to taxonomists for standard genome sequencing and annotation.</title>
        <authorList>
            <consortium name="The Broad Institute Genomics Platform"/>
            <consortium name="The Broad Institute Genome Sequencing Center for Infectious Disease"/>
            <person name="Wu L."/>
            <person name="Ma J."/>
        </authorList>
    </citation>
    <scope>NUCLEOTIDE SEQUENCE [LARGE SCALE GENOMIC DNA]</scope>
    <source>
        <strain evidence="3">KCTC 42217</strain>
    </source>
</reference>
<sequence>MKKHLLKASMLIAVSIVVFGCSKEEEELVQPEFAGESNQNVILSNNLILSESCETVTFDKVTKDNRGFMNGVMSDKSAKVIGVQAFQRTGVNTYSETNVANIFDSGQPTPVPDHNQIDDILTPNKQFLPAESLFGGISTDGSGSTNNIPLGNVMIINRTTNPAAAFDYNQGGKIVFDFSAYGTVALSNISVVDVDSYEGASNVLLYDMAGNQLKKVAIPAVGDNGKAIVDLGGTSGVVKMEVYLGPGIDPKDAMTGSGTVDNITFNCLPKVYGCTYTQGYWKTHATGKKADPTWGNLANSIFYGSGLKYLELMNTAPKGGNAYVQLAHQYIAAKLNVAKKTSTTHEVETALASALKYFAAVPDGGGSYLNTINSPYTTATKSELTNWAGILAAYNEGKIGPGHCN</sequence>
<dbReference type="EMBL" id="JBHUHZ010000003">
    <property type="protein sequence ID" value="MFD2164165.1"/>
    <property type="molecule type" value="Genomic_DNA"/>
</dbReference>